<evidence type="ECO:0000259" key="10">
    <source>
        <dbReference type="PROSITE" id="PS50262"/>
    </source>
</evidence>
<feature type="transmembrane region" description="Helical" evidence="9">
    <location>
        <begin position="6"/>
        <end position="23"/>
    </location>
</feature>
<keyword evidence="4 8" id="KW-0297">G-protein coupled receptor</keyword>
<feature type="domain" description="G-protein coupled receptors family 1 profile" evidence="10">
    <location>
        <begin position="14"/>
        <end position="128"/>
    </location>
</feature>
<name>A7RIR4_NEMVE</name>
<dbReference type="PRINTS" id="PR00237">
    <property type="entry name" value="GPCRRHODOPSN"/>
</dbReference>
<proteinExistence type="inferred from homology"/>
<keyword evidence="2 8" id="KW-0812">Transmembrane</keyword>
<dbReference type="PhylomeDB" id="A7RIR4"/>
<dbReference type="InterPro" id="IPR000276">
    <property type="entry name" value="GPCR_Rhodpsn"/>
</dbReference>
<feature type="non-terminal residue" evidence="11">
    <location>
        <position position="128"/>
    </location>
</feature>
<comment type="subcellular location">
    <subcellularLocation>
        <location evidence="1">Membrane</location>
        <topology evidence="1">Multi-pass membrane protein</topology>
    </subcellularLocation>
</comment>
<dbReference type="EMBL" id="DS469512">
    <property type="protein sequence ID" value="EDO48763.1"/>
    <property type="molecule type" value="Genomic_DNA"/>
</dbReference>
<dbReference type="InParanoid" id="A7RIR4"/>
<dbReference type="PANTHER" id="PTHR45695">
    <property type="entry name" value="LEUCOKININ RECEPTOR-RELATED"/>
    <property type="match status" value="1"/>
</dbReference>
<reference evidence="11 12" key="1">
    <citation type="journal article" date="2007" name="Science">
        <title>Sea anemone genome reveals ancestral eumetazoan gene repertoire and genomic organization.</title>
        <authorList>
            <person name="Putnam N.H."/>
            <person name="Srivastava M."/>
            <person name="Hellsten U."/>
            <person name="Dirks B."/>
            <person name="Chapman J."/>
            <person name="Salamov A."/>
            <person name="Terry A."/>
            <person name="Shapiro H."/>
            <person name="Lindquist E."/>
            <person name="Kapitonov V.V."/>
            <person name="Jurka J."/>
            <person name="Genikhovich G."/>
            <person name="Grigoriev I.V."/>
            <person name="Lucas S.M."/>
            <person name="Steele R.E."/>
            <person name="Finnerty J.R."/>
            <person name="Technau U."/>
            <person name="Martindale M.Q."/>
            <person name="Rokhsar D.S."/>
        </authorList>
    </citation>
    <scope>NUCLEOTIDE SEQUENCE [LARGE SCALE GENOMIC DNA]</scope>
    <source>
        <strain evidence="12">CH2 X CH6</strain>
    </source>
</reference>
<accession>A7RIR4</accession>
<dbReference type="PROSITE" id="PS50262">
    <property type="entry name" value="G_PROTEIN_RECEP_F1_2"/>
    <property type="match status" value="1"/>
</dbReference>
<organism evidence="11 12">
    <name type="scientific">Nematostella vectensis</name>
    <name type="common">Starlet sea anemone</name>
    <dbReference type="NCBI Taxonomy" id="45351"/>
    <lineage>
        <taxon>Eukaryota</taxon>
        <taxon>Metazoa</taxon>
        <taxon>Cnidaria</taxon>
        <taxon>Anthozoa</taxon>
        <taxon>Hexacorallia</taxon>
        <taxon>Actiniaria</taxon>
        <taxon>Edwardsiidae</taxon>
        <taxon>Nematostella</taxon>
    </lineage>
</organism>
<evidence type="ECO:0000256" key="5">
    <source>
        <dbReference type="ARBA" id="ARBA00023136"/>
    </source>
</evidence>
<keyword evidence="5 9" id="KW-0472">Membrane</keyword>
<evidence type="ECO:0000256" key="2">
    <source>
        <dbReference type="ARBA" id="ARBA00022692"/>
    </source>
</evidence>
<sequence>VAALGLITFAILAGNTFVIYLVFRNKTMRKTVDLFIVNLAICDVMLAVFNIPLELEWKIAGDDWKVTGTTGMVLCKVTNYLAVLPLVVCAITLLFISIERYRALSKPLIAAPITRTTLSMMIAITWVL</sequence>
<evidence type="ECO:0000313" key="12">
    <source>
        <dbReference type="Proteomes" id="UP000001593"/>
    </source>
</evidence>
<keyword evidence="12" id="KW-1185">Reference proteome</keyword>
<evidence type="ECO:0000256" key="1">
    <source>
        <dbReference type="ARBA" id="ARBA00004141"/>
    </source>
</evidence>
<evidence type="ECO:0000313" key="11">
    <source>
        <dbReference type="EMBL" id="EDO48763.1"/>
    </source>
</evidence>
<dbReference type="GO" id="GO:0004930">
    <property type="term" value="F:G protein-coupled receptor activity"/>
    <property type="evidence" value="ECO:0000318"/>
    <property type="project" value="GO_Central"/>
</dbReference>
<feature type="transmembrane region" description="Helical" evidence="9">
    <location>
        <begin position="35"/>
        <end position="53"/>
    </location>
</feature>
<dbReference type="Pfam" id="PF00001">
    <property type="entry name" value="7tm_1"/>
    <property type="match status" value="1"/>
</dbReference>
<feature type="transmembrane region" description="Helical" evidence="9">
    <location>
        <begin position="77"/>
        <end position="96"/>
    </location>
</feature>
<dbReference type="Proteomes" id="UP000001593">
    <property type="component" value="Unassembled WGS sequence"/>
</dbReference>
<comment type="similarity">
    <text evidence="8">Belongs to the G-protein coupled receptor 1 family.</text>
</comment>
<dbReference type="SUPFAM" id="SSF81321">
    <property type="entry name" value="Family A G protein-coupled receptor-like"/>
    <property type="match status" value="1"/>
</dbReference>
<dbReference type="FunFam" id="1.20.1070.10:FF:000757">
    <property type="entry name" value="Predicted protein"/>
    <property type="match status" value="1"/>
</dbReference>
<dbReference type="CDD" id="cd00637">
    <property type="entry name" value="7tm_classA_rhodopsin-like"/>
    <property type="match status" value="1"/>
</dbReference>
<gene>
    <name evidence="11" type="ORF">NEMVEDRAFT_v1g82573</name>
</gene>
<evidence type="ECO:0000256" key="6">
    <source>
        <dbReference type="ARBA" id="ARBA00023170"/>
    </source>
</evidence>
<dbReference type="AlphaFoldDB" id="A7RIR4"/>
<dbReference type="InterPro" id="IPR017452">
    <property type="entry name" value="GPCR_Rhodpsn_7TM"/>
</dbReference>
<dbReference type="PANTHER" id="PTHR45695:SF9">
    <property type="entry name" value="LEUCOKININ RECEPTOR"/>
    <property type="match status" value="1"/>
</dbReference>
<evidence type="ECO:0000256" key="9">
    <source>
        <dbReference type="SAM" id="Phobius"/>
    </source>
</evidence>
<dbReference type="Gene3D" id="1.20.1070.10">
    <property type="entry name" value="Rhodopsin 7-helix transmembrane proteins"/>
    <property type="match status" value="1"/>
</dbReference>
<evidence type="ECO:0000256" key="8">
    <source>
        <dbReference type="RuleBase" id="RU000688"/>
    </source>
</evidence>
<evidence type="ECO:0000256" key="7">
    <source>
        <dbReference type="ARBA" id="ARBA00023224"/>
    </source>
</evidence>
<evidence type="ECO:0000256" key="3">
    <source>
        <dbReference type="ARBA" id="ARBA00022989"/>
    </source>
</evidence>
<dbReference type="eggNOG" id="KOG3656">
    <property type="taxonomic scope" value="Eukaryota"/>
</dbReference>
<dbReference type="STRING" id="45351.A7RIR4"/>
<dbReference type="PROSITE" id="PS00237">
    <property type="entry name" value="G_PROTEIN_RECEP_F1_1"/>
    <property type="match status" value="1"/>
</dbReference>
<dbReference type="GO" id="GO:0007186">
    <property type="term" value="P:G protein-coupled receptor signaling pathway"/>
    <property type="evidence" value="ECO:0000318"/>
    <property type="project" value="GO_Central"/>
</dbReference>
<keyword evidence="3 9" id="KW-1133">Transmembrane helix</keyword>
<protein>
    <recommendedName>
        <fullName evidence="10">G-protein coupled receptors family 1 profile domain-containing protein</fullName>
    </recommendedName>
</protein>
<keyword evidence="7 8" id="KW-0807">Transducer</keyword>
<evidence type="ECO:0000256" key="4">
    <source>
        <dbReference type="ARBA" id="ARBA00023040"/>
    </source>
</evidence>
<dbReference type="GO" id="GO:0005886">
    <property type="term" value="C:plasma membrane"/>
    <property type="evidence" value="ECO:0000318"/>
    <property type="project" value="GO_Central"/>
</dbReference>
<feature type="non-terminal residue" evidence="11">
    <location>
        <position position="1"/>
    </location>
</feature>
<dbReference type="HOGENOM" id="CLU_009579_29_6_1"/>
<keyword evidence="6 8" id="KW-0675">Receptor</keyword>